<reference evidence="3" key="1">
    <citation type="journal article" date="2019" name="Int. J. Syst. Evol. Microbiol.">
        <title>The Global Catalogue of Microorganisms (GCM) 10K type strain sequencing project: providing services to taxonomists for standard genome sequencing and annotation.</title>
        <authorList>
            <consortium name="The Broad Institute Genomics Platform"/>
            <consortium name="The Broad Institute Genome Sequencing Center for Infectious Disease"/>
            <person name="Wu L."/>
            <person name="Ma J."/>
        </authorList>
    </citation>
    <scope>NUCLEOTIDE SEQUENCE [LARGE SCALE GENOMIC DNA]</scope>
    <source>
        <strain evidence="3">JCM 13850</strain>
    </source>
</reference>
<dbReference type="EMBL" id="BAAAMR010000027">
    <property type="protein sequence ID" value="GAA2138579.1"/>
    <property type="molecule type" value="Genomic_DNA"/>
</dbReference>
<organism evidence="2 3">
    <name type="scientific">Actinomadura napierensis</name>
    <dbReference type="NCBI Taxonomy" id="267854"/>
    <lineage>
        <taxon>Bacteria</taxon>
        <taxon>Bacillati</taxon>
        <taxon>Actinomycetota</taxon>
        <taxon>Actinomycetes</taxon>
        <taxon>Streptosporangiales</taxon>
        <taxon>Thermomonosporaceae</taxon>
        <taxon>Actinomadura</taxon>
    </lineage>
</organism>
<protein>
    <submittedName>
        <fullName evidence="2">Uncharacterized protein</fullName>
    </submittedName>
</protein>
<feature type="compositionally biased region" description="Polar residues" evidence="1">
    <location>
        <begin position="81"/>
        <end position="91"/>
    </location>
</feature>
<proteinExistence type="predicted"/>
<gene>
    <name evidence="2" type="ORF">GCM10009727_34440</name>
</gene>
<name>A0ABP5KZQ8_9ACTN</name>
<feature type="compositionally biased region" description="Gly residues" evidence="1">
    <location>
        <begin position="21"/>
        <end position="30"/>
    </location>
</feature>
<dbReference type="Proteomes" id="UP001501020">
    <property type="component" value="Unassembled WGS sequence"/>
</dbReference>
<evidence type="ECO:0000313" key="2">
    <source>
        <dbReference type="EMBL" id="GAA2138579.1"/>
    </source>
</evidence>
<feature type="region of interest" description="Disordered" evidence="1">
    <location>
        <begin position="1"/>
        <end position="33"/>
    </location>
</feature>
<accession>A0ABP5KZQ8</accession>
<comment type="caution">
    <text evidence="2">The sequence shown here is derived from an EMBL/GenBank/DDBJ whole genome shotgun (WGS) entry which is preliminary data.</text>
</comment>
<feature type="compositionally biased region" description="Basic and acidic residues" evidence="1">
    <location>
        <begin position="1"/>
        <end position="12"/>
    </location>
</feature>
<sequence>MVVDDEHADRVGRIARPRGPPLGGGGGGAALPGHRHGFASLGILAHLSRGVEQTPLPPFTVSDLKLPEGRGRPGAIPAATTPLSPYVTGSSAVFRVSRGRRPPTKSENAGRPGRPRHGTAPVGPAGAASIPVPFLTPRRA</sequence>
<feature type="region of interest" description="Disordered" evidence="1">
    <location>
        <begin position="59"/>
        <end position="140"/>
    </location>
</feature>
<keyword evidence="3" id="KW-1185">Reference proteome</keyword>
<evidence type="ECO:0000313" key="3">
    <source>
        <dbReference type="Proteomes" id="UP001501020"/>
    </source>
</evidence>
<evidence type="ECO:0000256" key="1">
    <source>
        <dbReference type="SAM" id="MobiDB-lite"/>
    </source>
</evidence>